<keyword evidence="3" id="KW-1185">Reference proteome</keyword>
<organism evidence="2 3">
    <name type="scientific">Vespula germanica</name>
    <name type="common">German yellow jacket</name>
    <name type="synonym">Paravespula germanica</name>
    <dbReference type="NCBI Taxonomy" id="30212"/>
    <lineage>
        <taxon>Eukaryota</taxon>
        <taxon>Metazoa</taxon>
        <taxon>Ecdysozoa</taxon>
        <taxon>Arthropoda</taxon>
        <taxon>Hexapoda</taxon>
        <taxon>Insecta</taxon>
        <taxon>Pterygota</taxon>
        <taxon>Neoptera</taxon>
        <taxon>Endopterygota</taxon>
        <taxon>Hymenoptera</taxon>
        <taxon>Apocrita</taxon>
        <taxon>Aculeata</taxon>
        <taxon>Vespoidea</taxon>
        <taxon>Vespidae</taxon>
        <taxon>Vespinae</taxon>
        <taxon>Vespula</taxon>
    </lineage>
</organism>
<dbReference type="AlphaFoldDB" id="A0A834JQ00"/>
<accession>A0A834JQ00</accession>
<proteinExistence type="predicted"/>
<feature type="region of interest" description="Disordered" evidence="1">
    <location>
        <begin position="56"/>
        <end position="75"/>
    </location>
</feature>
<reference evidence="2" key="1">
    <citation type="journal article" date="2020" name="G3 (Bethesda)">
        <title>High-Quality Assemblies for Three Invasive Social Wasps from the &lt;i&gt;Vespula&lt;/i&gt; Genus.</title>
        <authorList>
            <person name="Harrop T.W.R."/>
            <person name="Guhlin J."/>
            <person name="McLaughlin G.M."/>
            <person name="Permina E."/>
            <person name="Stockwell P."/>
            <person name="Gilligan J."/>
            <person name="Le Lec M.F."/>
            <person name="Gruber M.A.M."/>
            <person name="Quinn O."/>
            <person name="Lovegrove M."/>
            <person name="Duncan E.J."/>
            <person name="Remnant E.J."/>
            <person name="Van Eeckhoven J."/>
            <person name="Graham B."/>
            <person name="Knapp R.A."/>
            <person name="Langford K.W."/>
            <person name="Kronenberg Z."/>
            <person name="Press M.O."/>
            <person name="Eacker S.M."/>
            <person name="Wilson-Rankin E.E."/>
            <person name="Purcell J."/>
            <person name="Lester P.J."/>
            <person name="Dearden P.K."/>
        </authorList>
    </citation>
    <scope>NUCLEOTIDE SEQUENCE</scope>
    <source>
        <strain evidence="2">Linc-1</strain>
    </source>
</reference>
<name>A0A834JQ00_VESGE</name>
<evidence type="ECO:0000256" key="1">
    <source>
        <dbReference type="SAM" id="MobiDB-lite"/>
    </source>
</evidence>
<evidence type="ECO:0000313" key="3">
    <source>
        <dbReference type="Proteomes" id="UP000617340"/>
    </source>
</evidence>
<sequence>MNHEEVDESGSKSINKSIVNMIDSTISSRYIIHKLCYARYKFSYGSRGFCSGRDGSIPTRMSKSKDRPYKIAGHQEGSNYRALPPAVINRYDPEDLCYTCAQGPFSSCSEHGV</sequence>
<gene>
    <name evidence="2" type="ORF">HZH68_011548</name>
</gene>
<comment type="caution">
    <text evidence="2">The sequence shown here is derived from an EMBL/GenBank/DDBJ whole genome shotgun (WGS) entry which is preliminary data.</text>
</comment>
<protein>
    <submittedName>
        <fullName evidence="2">Uncharacterized protein</fullName>
    </submittedName>
</protein>
<dbReference type="Proteomes" id="UP000617340">
    <property type="component" value="Unassembled WGS sequence"/>
</dbReference>
<evidence type="ECO:0000313" key="2">
    <source>
        <dbReference type="EMBL" id="KAF7392005.1"/>
    </source>
</evidence>
<dbReference type="EMBL" id="JACSDZ010000011">
    <property type="protein sequence ID" value="KAF7392005.1"/>
    <property type="molecule type" value="Genomic_DNA"/>
</dbReference>